<feature type="transmembrane region" description="Helical" evidence="1">
    <location>
        <begin position="55"/>
        <end position="76"/>
    </location>
</feature>
<dbReference type="EMBL" id="CP002379">
    <property type="protein sequence ID" value="ADX74915.1"/>
    <property type="molecule type" value="Genomic_DNA"/>
</dbReference>
<name>F0M8J7_PSEPM</name>
<gene>
    <name evidence="2" type="ordered locus">Asphe3_38270</name>
</gene>
<reference evidence="2 3" key="1">
    <citation type="journal article" date="2011" name="Stand. Genomic Sci.">
        <title>Complete genome sequence of Arthrobacter phenanthrenivorans type strain (Sphe3).</title>
        <authorList>
            <person name="Kallimanis A."/>
            <person name="Labutti K.M."/>
            <person name="Lapidus A."/>
            <person name="Clum A."/>
            <person name="Lykidis A."/>
            <person name="Mavromatis K."/>
            <person name="Pagani I."/>
            <person name="Liolios K."/>
            <person name="Ivanova N."/>
            <person name="Goodwin L."/>
            <person name="Pitluck S."/>
            <person name="Chen A."/>
            <person name="Palaniappan K."/>
            <person name="Markowitz V."/>
            <person name="Bristow J."/>
            <person name="Velentzas A.D."/>
            <person name="Perisynakis A."/>
            <person name="Ouzounis C.C."/>
            <person name="Kyrpides N.C."/>
            <person name="Koukkou A.I."/>
            <person name="Drainas C."/>
        </authorList>
    </citation>
    <scope>NUCLEOTIDE SEQUENCE [LARGE SCALE GENOMIC DNA]</scope>
    <source>
        <strain evidence="3">DSM 18606 / JCM 16027 / LMG 23796 / Sphe3</strain>
    </source>
</reference>
<protein>
    <submittedName>
        <fullName evidence="2">Uncharacterized protein</fullName>
    </submittedName>
</protein>
<proteinExistence type="predicted"/>
<dbReference type="RefSeq" id="WP_013602795.1">
    <property type="nucleotide sequence ID" value="NC_015145.1"/>
</dbReference>
<dbReference type="KEGG" id="apn:Asphe3_38270"/>
<sequence length="94" mass="9666" precursor="true">MDQKTLSALPKTTLRAGIIIGAAGAFAVILAPQILQSLQLGPSYSQAMAALLNMVFQLVTLFFLPFSAALIAGSLVMRYVGSVLTGTAAAGPVK</sequence>
<accession>F0M8J7</accession>
<dbReference type="OrthoDB" id="4949265at2"/>
<dbReference type="Proteomes" id="UP000008639">
    <property type="component" value="Chromosome"/>
</dbReference>
<evidence type="ECO:0000313" key="2">
    <source>
        <dbReference type="EMBL" id="ADX74915.1"/>
    </source>
</evidence>
<feature type="transmembrane region" description="Helical" evidence="1">
    <location>
        <begin position="12"/>
        <end position="35"/>
    </location>
</feature>
<evidence type="ECO:0000313" key="3">
    <source>
        <dbReference type="Proteomes" id="UP000008639"/>
    </source>
</evidence>
<organism evidence="2 3">
    <name type="scientific">Pseudarthrobacter phenanthrenivorans (strain DSM 18606 / JCM 16027 / LMG 23796 / Sphe3)</name>
    <name type="common">Arthrobacter phenanthrenivorans</name>
    <dbReference type="NCBI Taxonomy" id="930171"/>
    <lineage>
        <taxon>Bacteria</taxon>
        <taxon>Bacillati</taxon>
        <taxon>Actinomycetota</taxon>
        <taxon>Actinomycetes</taxon>
        <taxon>Micrococcales</taxon>
        <taxon>Micrococcaceae</taxon>
        <taxon>Pseudarthrobacter</taxon>
    </lineage>
</organism>
<dbReference type="AlphaFoldDB" id="F0M8J7"/>
<keyword evidence="1" id="KW-1133">Transmembrane helix</keyword>
<dbReference type="HOGENOM" id="CLU_2380033_0_0_11"/>
<keyword evidence="1" id="KW-0812">Transmembrane</keyword>
<keyword evidence="1" id="KW-0472">Membrane</keyword>
<evidence type="ECO:0000256" key="1">
    <source>
        <dbReference type="SAM" id="Phobius"/>
    </source>
</evidence>